<feature type="binding site" evidence="7">
    <location>
        <begin position="11"/>
        <end position="16"/>
    </location>
    <ligand>
        <name>ATP</name>
        <dbReference type="ChEBI" id="CHEBI:30616"/>
    </ligand>
</feature>
<keyword evidence="4 7" id="KW-0418">Kinase</keyword>
<dbReference type="PANTHER" id="PTHR21087">
    <property type="entry name" value="SHIKIMATE KINASE"/>
    <property type="match status" value="1"/>
</dbReference>
<evidence type="ECO:0000256" key="6">
    <source>
        <dbReference type="ARBA" id="ARBA00023141"/>
    </source>
</evidence>
<keyword evidence="3 7" id="KW-0547">Nucleotide-binding</keyword>
<dbReference type="EC" id="2.7.1.71" evidence="7"/>
<comment type="similarity">
    <text evidence="7">Belongs to the shikimate kinase family.</text>
</comment>
<dbReference type="PRINTS" id="PR01100">
    <property type="entry name" value="SHIKIMTKNASE"/>
</dbReference>
<feature type="binding site" evidence="7">
    <location>
        <position position="33"/>
    </location>
    <ligand>
        <name>substrate</name>
    </ligand>
</feature>
<dbReference type="InterPro" id="IPR000623">
    <property type="entry name" value="Shikimate_kinase/TSH1"/>
</dbReference>
<dbReference type="RefSeq" id="WP_072848159.1">
    <property type="nucleotide sequence ID" value="NZ_FQVI01000001.1"/>
</dbReference>
<keyword evidence="5 7" id="KW-0067">ATP-binding</keyword>
<feature type="binding site" evidence="7">
    <location>
        <position position="118"/>
    </location>
    <ligand>
        <name>ATP</name>
        <dbReference type="ChEBI" id="CHEBI:30616"/>
    </ligand>
</feature>
<dbReference type="Gene3D" id="3.40.50.300">
    <property type="entry name" value="P-loop containing nucleotide triphosphate hydrolases"/>
    <property type="match status" value="1"/>
</dbReference>
<comment type="function">
    <text evidence="7">Catalyzes the specific phosphorylation of the 3-hydroxyl group of shikimic acid using ATP as a cosubstrate.</text>
</comment>
<dbReference type="GO" id="GO:0005829">
    <property type="term" value="C:cytosol"/>
    <property type="evidence" value="ECO:0007669"/>
    <property type="project" value="TreeGrafter"/>
</dbReference>
<comment type="subcellular location">
    <subcellularLocation>
        <location evidence="7">Cytoplasm</location>
    </subcellularLocation>
</comment>
<keyword evidence="7" id="KW-0479">Metal-binding</keyword>
<feature type="binding site" evidence="7">
    <location>
        <position position="154"/>
    </location>
    <ligand>
        <name>ATP</name>
        <dbReference type="ChEBI" id="CHEBI:30616"/>
    </ligand>
</feature>
<evidence type="ECO:0000313" key="9">
    <source>
        <dbReference type="Proteomes" id="UP000184245"/>
    </source>
</evidence>
<dbReference type="GO" id="GO:0005524">
    <property type="term" value="F:ATP binding"/>
    <property type="evidence" value="ECO:0007669"/>
    <property type="project" value="UniProtKB-UniRule"/>
</dbReference>
<dbReference type="GO" id="GO:0000287">
    <property type="term" value="F:magnesium ion binding"/>
    <property type="evidence" value="ECO:0007669"/>
    <property type="project" value="UniProtKB-UniRule"/>
</dbReference>
<dbReference type="GO" id="GO:0004765">
    <property type="term" value="F:shikimate kinase activity"/>
    <property type="evidence" value="ECO:0007669"/>
    <property type="project" value="UniProtKB-UniRule"/>
</dbReference>
<keyword evidence="1 7" id="KW-0028">Amino-acid biosynthesis</keyword>
<dbReference type="GO" id="GO:0008652">
    <property type="term" value="P:amino acid biosynthetic process"/>
    <property type="evidence" value="ECO:0007669"/>
    <property type="project" value="UniProtKB-KW"/>
</dbReference>
<keyword evidence="9" id="KW-1185">Reference proteome</keyword>
<dbReference type="OrthoDB" id="9800332at2"/>
<comment type="catalytic activity">
    <reaction evidence="7">
        <text>shikimate + ATP = 3-phosphoshikimate + ADP + H(+)</text>
        <dbReference type="Rhea" id="RHEA:13121"/>
        <dbReference type="ChEBI" id="CHEBI:15378"/>
        <dbReference type="ChEBI" id="CHEBI:30616"/>
        <dbReference type="ChEBI" id="CHEBI:36208"/>
        <dbReference type="ChEBI" id="CHEBI:145989"/>
        <dbReference type="ChEBI" id="CHEBI:456216"/>
        <dbReference type="EC" id="2.7.1.71"/>
    </reaction>
</comment>
<dbReference type="Proteomes" id="UP000184245">
    <property type="component" value="Unassembled WGS sequence"/>
</dbReference>
<evidence type="ECO:0000256" key="2">
    <source>
        <dbReference type="ARBA" id="ARBA00022679"/>
    </source>
</evidence>
<feature type="binding site" evidence="7">
    <location>
        <position position="15"/>
    </location>
    <ligand>
        <name>Mg(2+)</name>
        <dbReference type="ChEBI" id="CHEBI:18420"/>
    </ligand>
</feature>
<dbReference type="UniPathway" id="UPA00053">
    <property type="reaction ID" value="UER00088"/>
</dbReference>
<dbReference type="EMBL" id="FQVI01000001">
    <property type="protein sequence ID" value="SHE30433.1"/>
    <property type="molecule type" value="Genomic_DNA"/>
</dbReference>
<evidence type="ECO:0000256" key="7">
    <source>
        <dbReference type="HAMAP-Rule" id="MF_00109"/>
    </source>
</evidence>
<keyword evidence="6 7" id="KW-0057">Aromatic amino acid biosynthesis</keyword>
<evidence type="ECO:0000256" key="5">
    <source>
        <dbReference type="ARBA" id="ARBA00022840"/>
    </source>
</evidence>
<accession>A0A1M4SDX9</accession>
<dbReference type="SUPFAM" id="SSF52540">
    <property type="entry name" value="P-loop containing nucleoside triphosphate hydrolases"/>
    <property type="match status" value="1"/>
</dbReference>
<evidence type="ECO:0000256" key="1">
    <source>
        <dbReference type="ARBA" id="ARBA00022605"/>
    </source>
</evidence>
<sequence>MNHIVLIGFMGCGKTSVGKRLAKRLDLTFVDTDEMIEQKMGMSVSDIFAGFGETYFRQLETEAIKELSETSSPCVISVGGGLPVQSQNKPYLRNMGKVIFLTATVDVLAERLETDTSRPMLQGGDLRKKIISLMEEREEAYREAADLEVDTSRQSFGKIIEKIVENLD</sequence>
<dbReference type="InterPro" id="IPR031322">
    <property type="entry name" value="Shikimate/glucono_kinase"/>
</dbReference>
<feature type="binding site" evidence="7">
    <location>
        <position position="57"/>
    </location>
    <ligand>
        <name>substrate</name>
    </ligand>
</feature>
<comment type="subunit">
    <text evidence="7">Monomer.</text>
</comment>
<dbReference type="GO" id="GO:0009423">
    <property type="term" value="P:chorismate biosynthetic process"/>
    <property type="evidence" value="ECO:0007669"/>
    <property type="project" value="UniProtKB-UniRule"/>
</dbReference>
<keyword evidence="7" id="KW-0963">Cytoplasm</keyword>
<keyword evidence="2 7" id="KW-0808">Transferase</keyword>
<gene>
    <name evidence="7" type="primary">aroK</name>
    <name evidence="8" type="ORF">SAMN02745158_00072</name>
</gene>
<dbReference type="CDD" id="cd00464">
    <property type="entry name" value="SK"/>
    <property type="match status" value="1"/>
</dbReference>
<evidence type="ECO:0000313" key="8">
    <source>
        <dbReference type="EMBL" id="SHE30433.1"/>
    </source>
</evidence>
<comment type="pathway">
    <text evidence="7">Metabolic intermediate biosynthesis; chorismate biosynthesis; chorismate from D-erythrose 4-phosphate and phosphoenolpyruvate: step 5/7.</text>
</comment>
<protein>
    <recommendedName>
        <fullName evidence="7">Shikimate kinase</fullName>
        <shortName evidence="7">SK</shortName>
        <ecNumber evidence="7">2.7.1.71</ecNumber>
    </recommendedName>
</protein>
<comment type="cofactor">
    <cofactor evidence="7">
        <name>Mg(2+)</name>
        <dbReference type="ChEBI" id="CHEBI:18420"/>
    </cofactor>
    <text evidence="7">Binds 1 Mg(2+) ion per subunit.</text>
</comment>
<feature type="binding site" evidence="7">
    <location>
        <position position="137"/>
    </location>
    <ligand>
        <name>substrate</name>
    </ligand>
</feature>
<dbReference type="InterPro" id="IPR027417">
    <property type="entry name" value="P-loop_NTPase"/>
</dbReference>
<keyword evidence="7" id="KW-0460">Magnesium</keyword>
<dbReference type="AlphaFoldDB" id="A0A1M4SDX9"/>
<organism evidence="8 9">
    <name type="scientific">Lactonifactor longoviformis DSM 17459</name>
    <dbReference type="NCBI Taxonomy" id="1122155"/>
    <lineage>
        <taxon>Bacteria</taxon>
        <taxon>Bacillati</taxon>
        <taxon>Bacillota</taxon>
        <taxon>Clostridia</taxon>
        <taxon>Eubacteriales</taxon>
        <taxon>Clostridiaceae</taxon>
        <taxon>Lactonifactor</taxon>
    </lineage>
</organism>
<evidence type="ECO:0000256" key="4">
    <source>
        <dbReference type="ARBA" id="ARBA00022777"/>
    </source>
</evidence>
<name>A0A1M4SDX9_9CLOT</name>
<dbReference type="HAMAP" id="MF_00109">
    <property type="entry name" value="Shikimate_kinase"/>
    <property type="match status" value="1"/>
</dbReference>
<feature type="binding site" evidence="7">
    <location>
        <position position="80"/>
    </location>
    <ligand>
        <name>substrate</name>
    </ligand>
</feature>
<evidence type="ECO:0000256" key="3">
    <source>
        <dbReference type="ARBA" id="ARBA00022741"/>
    </source>
</evidence>
<dbReference type="GO" id="GO:0009073">
    <property type="term" value="P:aromatic amino acid family biosynthetic process"/>
    <property type="evidence" value="ECO:0007669"/>
    <property type="project" value="UniProtKB-KW"/>
</dbReference>
<dbReference type="Pfam" id="PF01202">
    <property type="entry name" value="SKI"/>
    <property type="match status" value="1"/>
</dbReference>
<dbReference type="STRING" id="1122155.SAMN02745158_00072"/>
<dbReference type="PANTHER" id="PTHR21087:SF16">
    <property type="entry name" value="SHIKIMATE KINASE 1, CHLOROPLASTIC"/>
    <property type="match status" value="1"/>
</dbReference>
<proteinExistence type="inferred from homology"/>
<reference evidence="8 9" key="1">
    <citation type="submission" date="2016-11" db="EMBL/GenBank/DDBJ databases">
        <authorList>
            <person name="Jaros S."/>
            <person name="Januszkiewicz K."/>
            <person name="Wedrychowicz H."/>
        </authorList>
    </citation>
    <scope>NUCLEOTIDE SEQUENCE [LARGE SCALE GENOMIC DNA]</scope>
    <source>
        <strain evidence="8 9">DSM 17459</strain>
    </source>
</reference>